<evidence type="ECO:0000313" key="1">
    <source>
        <dbReference type="EMBL" id="RED59158.1"/>
    </source>
</evidence>
<name>A0A3D9IBL3_9BACL</name>
<dbReference type="Proteomes" id="UP000256977">
    <property type="component" value="Unassembled WGS sequence"/>
</dbReference>
<dbReference type="EMBL" id="QRDZ01000032">
    <property type="protein sequence ID" value="RED59158.1"/>
    <property type="molecule type" value="Genomic_DNA"/>
</dbReference>
<keyword evidence="2" id="KW-1185">Reference proteome</keyword>
<organism evidence="1 2">
    <name type="scientific">Cohnella phaseoli</name>
    <dbReference type="NCBI Taxonomy" id="456490"/>
    <lineage>
        <taxon>Bacteria</taxon>
        <taxon>Bacillati</taxon>
        <taxon>Bacillota</taxon>
        <taxon>Bacilli</taxon>
        <taxon>Bacillales</taxon>
        <taxon>Paenibacillaceae</taxon>
        <taxon>Cohnella</taxon>
    </lineage>
</organism>
<proteinExistence type="predicted"/>
<gene>
    <name evidence="1" type="ORF">DFP98_13281</name>
</gene>
<dbReference type="SUPFAM" id="SSF52540">
    <property type="entry name" value="P-loop containing nucleoside triphosphate hydrolases"/>
    <property type="match status" value="1"/>
</dbReference>
<reference evidence="1 2" key="1">
    <citation type="submission" date="2018-07" db="EMBL/GenBank/DDBJ databases">
        <title>Genomic Encyclopedia of Type Strains, Phase III (KMG-III): the genomes of soil and plant-associated and newly described type strains.</title>
        <authorList>
            <person name="Whitman W."/>
        </authorList>
    </citation>
    <scope>NUCLEOTIDE SEQUENCE [LARGE SCALE GENOMIC DNA]</scope>
    <source>
        <strain evidence="1 2">CECT 7287</strain>
    </source>
</reference>
<dbReference type="AlphaFoldDB" id="A0A3D9IBL3"/>
<protein>
    <submittedName>
        <fullName evidence="1">Dynein-related subfamily AAA family protein</fullName>
    </submittedName>
</protein>
<accession>A0A3D9IBL3</accession>
<dbReference type="OrthoDB" id="9781481at2"/>
<dbReference type="Gene3D" id="3.40.50.300">
    <property type="entry name" value="P-loop containing nucleotide triphosphate hydrolases"/>
    <property type="match status" value="1"/>
</dbReference>
<comment type="caution">
    <text evidence="1">The sequence shown here is derived from an EMBL/GenBank/DDBJ whole genome shotgun (WGS) entry which is preliminary data.</text>
</comment>
<evidence type="ECO:0000313" key="2">
    <source>
        <dbReference type="Proteomes" id="UP000256977"/>
    </source>
</evidence>
<sequence>MGADGLLQRKKWDVDFLGILASNEEVYESMGRHKAVFINSQNRLQFFFKVISETPESFPRNQILFTCYSTDLDKYGFEESYADHEYTRTNDLIEFLMDSLVLFKPTKKVLSNYGEVYVATDIRLVPKLESYKVNQQFKAVPIFKEEVHKLTKENFADSLIQGKYIGTAEGISIEPDDTPSIVLWKEGKAYSAYGLFDHHEYAHGGFSFVSNYGVREIPFDTWQNKIYREGNENDMLLFVDQETYSEMERELEAAHPIDEVLRETIQPEVTRLVEESVFEKDEQEENAILPEDDSQDKEEEFLEYFIQTTREMGLQYFEKDLYNFHTAMKSNALTILAGMSGTGKSRLVQAYGRALGLDATQLVFVPVRPSWADDSDLLGYIDTKNMLYRPSDTALVDALFQAQQERGKIFVICFDEMNLSRVEHYFSQFLSVLEMEPNRRILRLYSDRISQQIYNSTQYGPEINIGQNVVFVGTVNIDESTYHFSDKVLDRANVITLDVQPYTMLSSRNTRESKEKTRKPYTYEMFNRFRKQEGSMVLTDDELNFLWEMHLKMQKENKSLGIGPRVVKQIDHYIKNLPPNSYLSRKDAFDIQVVQRILTKLRGPEGLLKGLIGKIVEDRVEGLLFDLIERYNSVSGFAKTRDAIYQKAKELKVNGFTV</sequence>
<dbReference type="InterPro" id="IPR027417">
    <property type="entry name" value="P-loop_NTPase"/>
</dbReference>